<feature type="repeat" description="WD" evidence="5">
    <location>
        <begin position="313"/>
        <end position="353"/>
    </location>
</feature>
<evidence type="ECO:0000256" key="4">
    <source>
        <dbReference type="ARBA" id="ARBA00023242"/>
    </source>
</evidence>
<evidence type="ECO:0000313" key="7">
    <source>
        <dbReference type="EMBL" id="CAG9282396.1"/>
    </source>
</evidence>
<sequence>MTDRASTATVAAPNASASTAGGIAWAGSLVGVNNPNNLGYRYSTPSKRYRTTLDDGDDASRDVPTNIQVQFRNRQGEDLAQTLDLPTQSTIDDLTALVHSLLENSDSHDEQQRQKQGAGKIPYSFYATILKNGVQDDVEITHTLSDLLQQHAISTEDVLQLTYQPLAVFRVRPVTRCTDTLPGHTEAVLHVQYAPDGQMLASGGGDTTVRFWDVHTSTPKYTCKQHKNHVLCVAWAPNGKRFVSADKNGVWIVWDPTKGEAVGKAVKAHRQWITSLAWEPMHLNAACDRLATSSKDGTIKIWNVRTQAQNLTLSGHTDSVESIKWSGDGFLYSASRDRTIKVWNVDRGILVRTLTGHGHRINTLALSSDYVLRTGPFDHRGTKFASEEAAQQAAQEKYEAFRAQGPERLVSGSDDFTLFLWHPQESKHAIKRLTGHQQAVNHIAFSPDGRYFASASFDKKVKIWNGFSGDFLTTLTGHVGAVYQVAWSSDSRYLVSASKDSTAKLWEMPSGKRARETLPGHADEVYALDWSPNGASVATGSKDRTIKIWKH</sequence>
<name>A0A8J9S7Z5_PHATR</name>
<feature type="domain" description="NLE" evidence="6">
    <location>
        <begin position="67"/>
        <end position="128"/>
    </location>
</feature>
<dbReference type="PROSITE" id="PS50294">
    <property type="entry name" value="WD_REPEATS_REGION"/>
    <property type="match status" value="7"/>
</dbReference>
<dbReference type="InterPro" id="IPR001632">
    <property type="entry name" value="WD40_G-protein_beta-like"/>
</dbReference>
<dbReference type="PROSITE" id="PS50082">
    <property type="entry name" value="WD_REPEATS_2"/>
    <property type="match status" value="7"/>
</dbReference>
<evidence type="ECO:0000256" key="1">
    <source>
        <dbReference type="ARBA" id="ARBA00004604"/>
    </source>
</evidence>
<feature type="repeat" description="WD" evidence="5">
    <location>
        <begin position="433"/>
        <end position="474"/>
    </location>
</feature>
<feature type="repeat" description="WD" evidence="5">
    <location>
        <begin position="223"/>
        <end position="264"/>
    </location>
</feature>
<dbReference type="SUPFAM" id="SSF50978">
    <property type="entry name" value="WD40 repeat-like"/>
    <property type="match status" value="1"/>
</dbReference>
<feature type="repeat" description="WD" evidence="5">
    <location>
        <begin position="181"/>
        <end position="222"/>
    </location>
</feature>
<dbReference type="EMBL" id="OU594958">
    <property type="protein sequence ID" value="CAG9282396.1"/>
    <property type="molecule type" value="Genomic_DNA"/>
</dbReference>
<dbReference type="AlphaFoldDB" id="A0A8J9S7Z5"/>
<keyword evidence="2 5" id="KW-0853">WD repeat</keyword>
<dbReference type="GO" id="GO:0005730">
    <property type="term" value="C:nucleolus"/>
    <property type="evidence" value="ECO:0007669"/>
    <property type="project" value="UniProtKB-SubCell"/>
</dbReference>
<dbReference type="InterPro" id="IPR012972">
    <property type="entry name" value="NLE"/>
</dbReference>
<proteinExistence type="predicted"/>
<feature type="repeat" description="WD" evidence="5">
    <location>
        <begin position="475"/>
        <end position="516"/>
    </location>
</feature>
<dbReference type="FunFam" id="2.130.10.10:FF:000464">
    <property type="entry name" value="Ribosome assembly protein 4"/>
    <property type="match status" value="1"/>
</dbReference>
<feature type="repeat" description="WD" evidence="5">
    <location>
        <begin position="266"/>
        <end position="312"/>
    </location>
</feature>
<keyword evidence="4" id="KW-0539">Nucleus</keyword>
<dbReference type="SMART" id="SM00320">
    <property type="entry name" value="WD40"/>
    <property type="match status" value="8"/>
</dbReference>
<dbReference type="GO" id="GO:0000027">
    <property type="term" value="P:ribosomal large subunit assembly"/>
    <property type="evidence" value="ECO:0007669"/>
    <property type="project" value="TreeGrafter"/>
</dbReference>
<evidence type="ECO:0000256" key="5">
    <source>
        <dbReference type="PROSITE-ProRule" id="PRU00221"/>
    </source>
</evidence>
<dbReference type="Proteomes" id="UP000836788">
    <property type="component" value="Chromosome 17"/>
</dbReference>
<dbReference type="InterPro" id="IPR036322">
    <property type="entry name" value="WD40_repeat_dom_sf"/>
</dbReference>
<comment type="subcellular location">
    <subcellularLocation>
        <location evidence="1">Nucleus</location>
        <location evidence="1">Nucleolus</location>
    </subcellularLocation>
</comment>
<dbReference type="PRINTS" id="PR00319">
    <property type="entry name" value="GPROTEINB"/>
</dbReference>
<accession>A0A8J9S7Z5</accession>
<dbReference type="InterPro" id="IPR001680">
    <property type="entry name" value="WD40_rpt"/>
</dbReference>
<dbReference type="CDD" id="cd00200">
    <property type="entry name" value="WD40"/>
    <property type="match status" value="1"/>
</dbReference>
<evidence type="ECO:0000259" key="6">
    <source>
        <dbReference type="Pfam" id="PF08154"/>
    </source>
</evidence>
<evidence type="ECO:0000256" key="2">
    <source>
        <dbReference type="ARBA" id="ARBA00022574"/>
    </source>
</evidence>
<protein>
    <recommendedName>
        <fullName evidence="6">NLE domain-containing protein</fullName>
    </recommendedName>
</protein>
<reference evidence="7" key="1">
    <citation type="submission" date="2022-02" db="EMBL/GenBank/DDBJ databases">
        <authorList>
            <person name="Giguere J D."/>
        </authorList>
    </citation>
    <scope>NUCLEOTIDE SEQUENCE</scope>
    <source>
        <strain evidence="7">CCAP 1055/1</strain>
    </source>
</reference>
<dbReference type="Pfam" id="PF08154">
    <property type="entry name" value="NLE"/>
    <property type="match status" value="1"/>
</dbReference>
<organism evidence="7">
    <name type="scientific">Phaeodactylum tricornutum</name>
    <name type="common">Diatom</name>
    <dbReference type="NCBI Taxonomy" id="2850"/>
    <lineage>
        <taxon>Eukaryota</taxon>
        <taxon>Sar</taxon>
        <taxon>Stramenopiles</taxon>
        <taxon>Ochrophyta</taxon>
        <taxon>Bacillariophyta</taxon>
        <taxon>Bacillariophyceae</taxon>
        <taxon>Bacillariophycidae</taxon>
        <taxon>Naviculales</taxon>
        <taxon>Phaeodactylaceae</taxon>
        <taxon>Phaeodactylum</taxon>
    </lineage>
</organism>
<dbReference type="InterPro" id="IPR020472">
    <property type="entry name" value="WD40_PAC1"/>
</dbReference>
<feature type="repeat" description="WD" evidence="5">
    <location>
        <begin position="518"/>
        <end position="551"/>
    </location>
</feature>
<keyword evidence="3" id="KW-0677">Repeat</keyword>
<dbReference type="InterPro" id="IPR019775">
    <property type="entry name" value="WD40_repeat_CS"/>
</dbReference>
<dbReference type="PANTHER" id="PTHR19848:SF0">
    <property type="entry name" value="NOTCHLESS PROTEIN HOMOLOG 1"/>
    <property type="match status" value="1"/>
</dbReference>
<dbReference type="InterPro" id="IPR015943">
    <property type="entry name" value="WD40/YVTN_repeat-like_dom_sf"/>
</dbReference>
<dbReference type="Gene3D" id="2.130.10.10">
    <property type="entry name" value="YVTN repeat-like/Quinoprotein amine dehydrogenase"/>
    <property type="match status" value="1"/>
</dbReference>
<gene>
    <name evidence="7" type="ORF">PTTT1_LOCUS19504</name>
</gene>
<dbReference type="PANTHER" id="PTHR19848">
    <property type="entry name" value="WD40 REPEAT PROTEIN"/>
    <property type="match status" value="1"/>
</dbReference>
<dbReference type="Pfam" id="PF00400">
    <property type="entry name" value="WD40"/>
    <property type="match status" value="7"/>
</dbReference>
<dbReference type="PRINTS" id="PR00320">
    <property type="entry name" value="GPROTEINBRPT"/>
</dbReference>
<evidence type="ECO:0000256" key="3">
    <source>
        <dbReference type="ARBA" id="ARBA00022737"/>
    </source>
</evidence>
<dbReference type="PROSITE" id="PS00678">
    <property type="entry name" value="WD_REPEATS_1"/>
    <property type="match status" value="4"/>
</dbReference>